<feature type="signal peptide" evidence="2">
    <location>
        <begin position="1"/>
        <end position="16"/>
    </location>
</feature>
<accession>A0AA35WQF3</accession>
<comment type="caution">
    <text evidence="3">The sequence shown here is derived from an EMBL/GenBank/DDBJ whole genome shotgun (WGS) entry which is preliminary data.</text>
</comment>
<feature type="compositionally biased region" description="Basic and acidic residues" evidence="1">
    <location>
        <begin position="86"/>
        <end position="101"/>
    </location>
</feature>
<gene>
    <name evidence="3" type="ORF">GBAR_LOCUS17019</name>
</gene>
<protein>
    <submittedName>
        <fullName evidence="3">Uncharacterized protein</fullName>
    </submittedName>
</protein>
<organism evidence="3 4">
    <name type="scientific">Geodia barretti</name>
    <name type="common">Barrett's horny sponge</name>
    <dbReference type="NCBI Taxonomy" id="519541"/>
    <lineage>
        <taxon>Eukaryota</taxon>
        <taxon>Metazoa</taxon>
        <taxon>Porifera</taxon>
        <taxon>Demospongiae</taxon>
        <taxon>Heteroscleromorpha</taxon>
        <taxon>Tetractinellida</taxon>
        <taxon>Astrophorina</taxon>
        <taxon>Geodiidae</taxon>
        <taxon>Geodia</taxon>
    </lineage>
</organism>
<keyword evidence="4" id="KW-1185">Reference proteome</keyword>
<feature type="region of interest" description="Disordered" evidence="1">
    <location>
        <begin position="42"/>
        <end position="101"/>
    </location>
</feature>
<keyword evidence="2" id="KW-0732">Signal</keyword>
<proteinExistence type="predicted"/>
<feature type="chain" id="PRO_5041375785" evidence="2">
    <location>
        <begin position="17"/>
        <end position="142"/>
    </location>
</feature>
<feature type="compositionally biased region" description="Acidic residues" evidence="1">
    <location>
        <begin position="76"/>
        <end position="85"/>
    </location>
</feature>
<dbReference type="Proteomes" id="UP001174909">
    <property type="component" value="Unassembled WGS sequence"/>
</dbReference>
<sequence length="142" mass="15674">MKIAVLLLTLMAAAWASPVSFSKTSDGWSKVTSRSLAQQMLESMEESYGMPGTSNAERYDALESDDEDEWVRGPGDDDNDDDHDDDKDNSGDGKRDQEIREGVCIHRGTQHTIERGSVEVHPALCLLCACQYSGTLRCLKTC</sequence>
<evidence type="ECO:0000313" key="3">
    <source>
        <dbReference type="EMBL" id="CAI8030023.1"/>
    </source>
</evidence>
<dbReference type="EMBL" id="CASHTH010002455">
    <property type="protein sequence ID" value="CAI8030023.1"/>
    <property type="molecule type" value="Genomic_DNA"/>
</dbReference>
<evidence type="ECO:0000313" key="4">
    <source>
        <dbReference type="Proteomes" id="UP001174909"/>
    </source>
</evidence>
<reference evidence="3" key="1">
    <citation type="submission" date="2023-03" db="EMBL/GenBank/DDBJ databases">
        <authorList>
            <person name="Steffen K."/>
            <person name="Cardenas P."/>
        </authorList>
    </citation>
    <scope>NUCLEOTIDE SEQUENCE</scope>
</reference>
<evidence type="ECO:0000256" key="1">
    <source>
        <dbReference type="SAM" id="MobiDB-lite"/>
    </source>
</evidence>
<evidence type="ECO:0000256" key="2">
    <source>
        <dbReference type="SAM" id="SignalP"/>
    </source>
</evidence>
<dbReference type="AlphaFoldDB" id="A0AA35WQF3"/>
<name>A0AA35WQF3_GEOBA</name>